<dbReference type="InterPro" id="IPR051150">
    <property type="entry name" value="SWT21/TCAB1_mRNA_Telomere"/>
</dbReference>
<feature type="region of interest" description="Disordered" evidence="1">
    <location>
        <begin position="1"/>
        <end position="33"/>
    </location>
</feature>
<dbReference type="InterPro" id="IPR036322">
    <property type="entry name" value="WD40_repeat_dom_sf"/>
</dbReference>
<keyword evidence="3" id="KW-1185">Reference proteome</keyword>
<sequence length="488" mass="51553">MEDQLAKGPQARLLASTTDQATHRDRPHEDLARPADSFFKSAQWSADGTTIFTSSSDNVVNSYVVPSDLLQPREDGPIPLRAQGSILLPESTHAIAPCPYFSLSNPYTHVILTGAVDHPIQLHQAFPPTSSDSPSPSPTPDPHHGPPSPAHRHPQHPQPPPIATYPLIHPPTESYLPALSLLWPSPGTHFLAGTKNLIAYFDATRSASGSGTAAPLLRLPTIPSTRHRAKGGGVGMRGAVSALAAHPDPGPAAGRLVAAGTWTRWLGLYDLARAGACVANWCVAGAGAAAGRGVGGAGILQVAWSPCGRYLVVNERKSSGMLVYDVRVTGKLLGWLAGRDADTHQRMTCDVFPGSDDRGGFEVWAGGRDGTVMVWEGVGNEEGYARSAWDWQAHGSAVGSTAMHMSGSVMATCSGSWKISGEESQSDDSDDSDDSNGYSGNASSHGEDRDYRLKPGVEVQDGSLKIWSIGAATSEEVDIEPNWPESGM</sequence>
<dbReference type="RefSeq" id="XP_060287723.1">
    <property type="nucleotide sequence ID" value="XM_060431665.1"/>
</dbReference>
<evidence type="ECO:0000313" key="2">
    <source>
        <dbReference type="EMBL" id="KAK1771510.1"/>
    </source>
</evidence>
<dbReference type="EMBL" id="MU838998">
    <property type="protein sequence ID" value="KAK1771510.1"/>
    <property type="molecule type" value="Genomic_DNA"/>
</dbReference>
<feature type="compositionally biased region" description="Low complexity" evidence="1">
    <location>
        <begin position="435"/>
        <end position="444"/>
    </location>
</feature>
<dbReference type="PANTHER" id="PTHR13211:SF0">
    <property type="entry name" value="TELOMERASE CAJAL BODY PROTEIN 1"/>
    <property type="match status" value="1"/>
</dbReference>
<dbReference type="AlphaFoldDB" id="A0AAJ0FSV8"/>
<dbReference type="PANTHER" id="PTHR13211">
    <property type="entry name" value="TELOMERASE CAJAL BODY PROTEIN 1"/>
    <property type="match status" value="1"/>
</dbReference>
<gene>
    <name evidence="2" type="ORF">QBC33DRAFT_591900</name>
</gene>
<organism evidence="2 3">
    <name type="scientific">Phialemonium atrogriseum</name>
    <dbReference type="NCBI Taxonomy" id="1093897"/>
    <lineage>
        <taxon>Eukaryota</taxon>
        <taxon>Fungi</taxon>
        <taxon>Dikarya</taxon>
        <taxon>Ascomycota</taxon>
        <taxon>Pezizomycotina</taxon>
        <taxon>Sordariomycetes</taxon>
        <taxon>Sordariomycetidae</taxon>
        <taxon>Cephalothecales</taxon>
        <taxon>Cephalothecaceae</taxon>
        <taxon>Phialemonium</taxon>
    </lineage>
</organism>
<comment type="caution">
    <text evidence="2">The sequence shown here is derived from an EMBL/GenBank/DDBJ whole genome shotgun (WGS) entry which is preliminary data.</text>
</comment>
<feature type="compositionally biased region" description="Basic and acidic residues" evidence="1">
    <location>
        <begin position="445"/>
        <end position="455"/>
    </location>
</feature>
<feature type="region of interest" description="Disordered" evidence="1">
    <location>
        <begin position="123"/>
        <end position="167"/>
    </location>
</feature>
<dbReference type="InterPro" id="IPR015943">
    <property type="entry name" value="WD40/YVTN_repeat-like_dom_sf"/>
</dbReference>
<dbReference type="GeneID" id="85314852"/>
<evidence type="ECO:0000313" key="3">
    <source>
        <dbReference type="Proteomes" id="UP001244011"/>
    </source>
</evidence>
<reference evidence="2" key="1">
    <citation type="submission" date="2023-06" db="EMBL/GenBank/DDBJ databases">
        <title>Genome-scale phylogeny and comparative genomics of the fungal order Sordariales.</title>
        <authorList>
            <consortium name="Lawrence Berkeley National Laboratory"/>
            <person name="Hensen N."/>
            <person name="Bonometti L."/>
            <person name="Westerberg I."/>
            <person name="Brannstrom I.O."/>
            <person name="Guillou S."/>
            <person name="Cros-Aarteil S."/>
            <person name="Calhoun S."/>
            <person name="Haridas S."/>
            <person name="Kuo A."/>
            <person name="Mondo S."/>
            <person name="Pangilinan J."/>
            <person name="Riley R."/>
            <person name="Labutti K."/>
            <person name="Andreopoulos B."/>
            <person name="Lipzen A."/>
            <person name="Chen C."/>
            <person name="Yanf M."/>
            <person name="Daum C."/>
            <person name="Ng V."/>
            <person name="Clum A."/>
            <person name="Steindorff A."/>
            <person name="Ohm R."/>
            <person name="Martin F."/>
            <person name="Silar P."/>
            <person name="Natvig D."/>
            <person name="Lalanne C."/>
            <person name="Gautier V."/>
            <person name="Ament-Velasquez S.L."/>
            <person name="Kruys A."/>
            <person name="Hutchinson M.I."/>
            <person name="Powell A.J."/>
            <person name="Barry K."/>
            <person name="Miller A.N."/>
            <person name="Grigoriev I.V."/>
            <person name="Debuchy R."/>
            <person name="Gladieux P."/>
            <person name="Thoren M.H."/>
            <person name="Johannesson H."/>
        </authorList>
    </citation>
    <scope>NUCLEOTIDE SEQUENCE</scope>
    <source>
        <strain evidence="2">8032-3</strain>
    </source>
</reference>
<protein>
    <submittedName>
        <fullName evidence="2">Uncharacterized protein</fullName>
    </submittedName>
</protein>
<accession>A0AAJ0FSV8</accession>
<feature type="region of interest" description="Disordered" evidence="1">
    <location>
        <begin position="469"/>
        <end position="488"/>
    </location>
</feature>
<feature type="compositionally biased region" description="Basic and acidic residues" evidence="1">
    <location>
        <begin position="21"/>
        <end position="33"/>
    </location>
</feature>
<feature type="region of interest" description="Disordered" evidence="1">
    <location>
        <begin position="418"/>
        <end position="455"/>
    </location>
</feature>
<feature type="compositionally biased region" description="Pro residues" evidence="1">
    <location>
        <begin position="135"/>
        <end position="149"/>
    </location>
</feature>
<name>A0AAJ0FSV8_9PEZI</name>
<dbReference type="Proteomes" id="UP001244011">
    <property type="component" value="Unassembled WGS sequence"/>
</dbReference>
<feature type="compositionally biased region" description="Acidic residues" evidence="1">
    <location>
        <begin position="424"/>
        <end position="434"/>
    </location>
</feature>
<evidence type="ECO:0000256" key="1">
    <source>
        <dbReference type="SAM" id="MobiDB-lite"/>
    </source>
</evidence>
<dbReference type="SUPFAM" id="SSF50978">
    <property type="entry name" value="WD40 repeat-like"/>
    <property type="match status" value="1"/>
</dbReference>
<dbReference type="Gene3D" id="2.130.10.10">
    <property type="entry name" value="YVTN repeat-like/Quinoprotein amine dehydrogenase"/>
    <property type="match status" value="1"/>
</dbReference>
<proteinExistence type="predicted"/>